<dbReference type="RefSeq" id="WP_209660493.1">
    <property type="nucleotide sequence ID" value="NZ_JAGGLI010000011.1"/>
</dbReference>
<dbReference type="PANTHER" id="PTHR37293:SF7">
    <property type="entry name" value="HYPOTHETICAL PHAGE PROTEIN"/>
    <property type="match status" value="1"/>
</dbReference>
<protein>
    <submittedName>
        <fullName evidence="2">Phage replisome organizer</fullName>
    </submittedName>
</protein>
<keyword evidence="3" id="KW-1185">Reference proteome</keyword>
<accession>A0ABS4KI24</accession>
<evidence type="ECO:0000313" key="3">
    <source>
        <dbReference type="Proteomes" id="UP001314903"/>
    </source>
</evidence>
<dbReference type="NCBIfam" id="TIGR01714">
    <property type="entry name" value="phage_rep_org_N"/>
    <property type="match status" value="1"/>
</dbReference>
<evidence type="ECO:0000313" key="2">
    <source>
        <dbReference type="EMBL" id="MBP2027430.1"/>
    </source>
</evidence>
<gene>
    <name evidence="2" type="ORF">J2Z35_001224</name>
</gene>
<sequence>MSEIKWIKITTGMFQDEKIDFIESLPEADAILIIWIKLLTLAGKCNANGFILLTENIPYTDEMLANRFKKPLTVIKLALKTFQNLNMIKMEGPYIKISNWEKHQNIEGMEKIKEQTRNRVAKYREKQKLLPENSCNATCNATVTQCNATDIDKELDIEIDKDNTINKLSKDNLISIIQKWNDLGLSQIKTIKSNQVRYKLLKTRINEYGFEEVIKAIENIKKSNFLQGDNKNCWVITFDWMVKPSNFVKVLEGAYNNNTNKKNLNNQKITRSNIDEDVLKQKLKEKMEKNN</sequence>
<comment type="caution">
    <text evidence="2">The sequence shown here is derived from an EMBL/GenBank/DDBJ whole genome shotgun (WGS) entry which is preliminary data.</text>
</comment>
<feature type="domain" description="Phage replisome organiser N-terminal" evidence="1">
    <location>
        <begin position="6"/>
        <end position="125"/>
    </location>
</feature>
<organism evidence="2 3">
    <name type="scientific">Acetoanaerobium pronyense</name>
    <dbReference type="NCBI Taxonomy" id="1482736"/>
    <lineage>
        <taxon>Bacteria</taxon>
        <taxon>Bacillati</taxon>
        <taxon>Bacillota</taxon>
        <taxon>Clostridia</taxon>
        <taxon>Peptostreptococcales</taxon>
        <taxon>Filifactoraceae</taxon>
        <taxon>Acetoanaerobium</taxon>
    </lineage>
</organism>
<reference evidence="2 3" key="1">
    <citation type="submission" date="2021-03" db="EMBL/GenBank/DDBJ databases">
        <title>Genomic Encyclopedia of Type Strains, Phase IV (KMG-IV): sequencing the most valuable type-strain genomes for metagenomic binning, comparative biology and taxonomic classification.</title>
        <authorList>
            <person name="Goeker M."/>
        </authorList>
    </citation>
    <scope>NUCLEOTIDE SEQUENCE [LARGE SCALE GENOMIC DNA]</scope>
    <source>
        <strain evidence="2 3">DSM 27512</strain>
    </source>
</reference>
<dbReference type="PANTHER" id="PTHR37293">
    <property type="entry name" value="PHAGE REPLICATION PROTEIN-RELATED"/>
    <property type="match status" value="1"/>
</dbReference>
<dbReference type="Proteomes" id="UP001314903">
    <property type="component" value="Unassembled WGS sequence"/>
</dbReference>
<name>A0ABS4KI24_9FIRM</name>
<dbReference type="InterPro" id="IPR010056">
    <property type="entry name" value="Phage_rep_org__N"/>
</dbReference>
<dbReference type="EMBL" id="JAGGLI010000011">
    <property type="protein sequence ID" value="MBP2027430.1"/>
    <property type="molecule type" value="Genomic_DNA"/>
</dbReference>
<proteinExistence type="predicted"/>
<evidence type="ECO:0000259" key="1">
    <source>
        <dbReference type="Pfam" id="PF09681"/>
    </source>
</evidence>
<dbReference type="InterPro" id="IPR053162">
    <property type="entry name" value="DnaD"/>
</dbReference>
<dbReference type="Pfam" id="PF09681">
    <property type="entry name" value="Phage_rep_org_N"/>
    <property type="match status" value="1"/>
</dbReference>